<dbReference type="Gene3D" id="3.60.40.10">
    <property type="entry name" value="PPM-type phosphatase domain"/>
    <property type="match status" value="1"/>
</dbReference>
<dbReference type="SMART" id="SM00331">
    <property type="entry name" value="PP2C_SIG"/>
    <property type="match status" value="1"/>
</dbReference>
<dbReference type="InterPro" id="IPR052016">
    <property type="entry name" value="Bact_Sigma-Reg"/>
</dbReference>
<dbReference type="SUPFAM" id="SSF81606">
    <property type="entry name" value="PP2C-like"/>
    <property type="match status" value="1"/>
</dbReference>
<sequence length="437" mass="45509">MPTPPVPGLDVGALLDRVMGTAPIEAVEAAAGALAEMVGARGLAFLIADFSGRAVVRLTVGNTGVDGARAQEGAQAETLPLSGTVYERVLRTQQIDVQALDDGARVIAPVTDRGDAIGLLELVLPGEPGPASIADVAAAAHTLAYVVIAARRYTDVFEWGQRTTPFSLAAEIQRRLLPASYTCEAGQFTLAGWLEPAASVGGDTFDFTLNNDALHVSITDAVGHEVEAALLATLLVGALRNARRTGLDLDAQARYANDALADNASAGQFVTGQLVRVDLSTGTAGIVNAGHPFPLLVRDGRVREIDLGIELPFGVVPARSFQVQRLPLEPGDRIVFLTDGMQERNAAVLDVAAALRDTTELHPREVVQELGAAVLRATGGDLRDDATMVCLDWYGGPPRRRAGANGADTARASAAGRTSRGLDRGPAPGQASPPSSS</sequence>
<proteinExistence type="predicted"/>
<feature type="compositionally biased region" description="Low complexity" evidence="2">
    <location>
        <begin position="403"/>
        <end position="437"/>
    </location>
</feature>
<dbReference type="GO" id="GO:0016791">
    <property type="term" value="F:phosphatase activity"/>
    <property type="evidence" value="ECO:0007669"/>
    <property type="project" value="TreeGrafter"/>
</dbReference>
<dbReference type="PANTHER" id="PTHR43156">
    <property type="entry name" value="STAGE II SPORULATION PROTEIN E-RELATED"/>
    <property type="match status" value="1"/>
</dbReference>
<feature type="region of interest" description="Disordered" evidence="2">
    <location>
        <begin position="400"/>
        <end position="437"/>
    </location>
</feature>
<evidence type="ECO:0000259" key="3">
    <source>
        <dbReference type="SMART" id="SM00331"/>
    </source>
</evidence>
<dbReference type="InterPro" id="IPR001932">
    <property type="entry name" value="PPM-type_phosphatase-like_dom"/>
</dbReference>
<organism evidence="4 5">
    <name type="scientific">Geodermatophilus normandii</name>
    <dbReference type="NCBI Taxonomy" id="1137989"/>
    <lineage>
        <taxon>Bacteria</taxon>
        <taxon>Bacillati</taxon>
        <taxon>Actinomycetota</taxon>
        <taxon>Actinomycetes</taxon>
        <taxon>Geodermatophilales</taxon>
        <taxon>Geodermatophilaceae</taxon>
        <taxon>Geodermatophilus</taxon>
    </lineage>
</organism>
<name>A0A6P0GGH1_9ACTN</name>
<evidence type="ECO:0000313" key="4">
    <source>
        <dbReference type="EMBL" id="NEM06354.1"/>
    </source>
</evidence>
<protein>
    <submittedName>
        <fullName evidence="4">Serine/threonine-protein phosphatase</fullName>
    </submittedName>
</protein>
<dbReference type="RefSeq" id="WP_163476514.1">
    <property type="nucleotide sequence ID" value="NZ_JAAGWE010000015.1"/>
</dbReference>
<dbReference type="PANTHER" id="PTHR43156:SF2">
    <property type="entry name" value="STAGE II SPORULATION PROTEIN E"/>
    <property type="match status" value="1"/>
</dbReference>
<gene>
    <name evidence="4" type="ORF">GCU54_10045</name>
</gene>
<accession>A0A6P0GGH1</accession>
<keyword evidence="1" id="KW-0378">Hydrolase</keyword>
<reference evidence="4 5" key="1">
    <citation type="submission" date="2019-12" db="EMBL/GenBank/DDBJ databases">
        <title>WGS of CPCC 203550 I12A-02606.</title>
        <authorList>
            <person name="Jiang Z."/>
        </authorList>
    </citation>
    <scope>NUCLEOTIDE SEQUENCE [LARGE SCALE GENOMIC DNA]</scope>
    <source>
        <strain evidence="4 5">I12A-02606</strain>
    </source>
</reference>
<feature type="domain" description="PPM-type phosphatase" evidence="3">
    <location>
        <begin position="185"/>
        <end position="393"/>
    </location>
</feature>
<dbReference type="Proteomes" id="UP000471126">
    <property type="component" value="Unassembled WGS sequence"/>
</dbReference>
<dbReference type="Pfam" id="PF07228">
    <property type="entry name" value="SpoIIE"/>
    <property type="match status" value="1"/>
</dbReference>
<evidence type="ECO:0000256" key="2">
    <source>
        <dbReference type="SAM" id="MobiDB-lite"/>
    </source>
</evidence>
<comment type="caution">
    <text evidence="4">The sequence shown here is derived from an EMBL/GenBank/DDBJ whole genome shotgun (WGS) entry which is preliminary data.</text>
</comment>
<dbReference type="AlphaFoldDB" id="A0A6P0GGH1"/>
<evidence type="ECO:0000256" key="1">
    <source>
        <dbReference type="ARBA" id="ARBA00022801"/>
    </source>
</evidence>
<dbReference type="EMBL" id="JAAGWE010000015">
    <property type="protein sequence ID" value="NEM06354.1"/>
    <property type="molecule type" value="Genomic_DNA"/>
</dbReference>
<evidence type="ECO:0000313" key="5">
    <source>
        <dbReference type="Proteomes" id="UP000471126"/>
    </source>
</evidence>
<dbReference type="InterPro" id="IPR036457">
    <property type="entry name" value="PPM-type-like_dom_sf"/>
</dbReference>